<keyword evidence="3" id="KW-1185">Reference proteome</keyword>
<evidence type="ECO:0000313" key="2">
    <source>
        <dbReference type="EMBL" id="SFE96008.1"/>
    </source>
</evidence>
<dbReference type="EMBL" id="FOND01000007">
    <property type="protein sequence ID" value="SFE96008.1"/>
    <property type="molecule type" value="Genomic_DNA"/>
</dbReference>
<feature type="region of interest" description="Disordered" evidence="1">
    <location>
        <begin position="16"/>
        <end position="38"/>
    </location>
</feature>
<dbReference type="AlphaFoldDB" id="A0A1I2EU76"/>
<dbReference type="Proteomes" id="UP000198589">
    <property type="component" value="Unassembled WGS sequence"/>
</dbReference>
<dbReference type="STRING" id="1798228.SAMN05216574_107178"/>
<evidence type="ECO:0000256" key="1">
    <source>
        <dbReference type="SAM" id="MobiDB-lite"/>
    </source>
</evidence>
<name>A0A1I2EU76_9ACTN</name>
<gene>
    <name evidence="2" type="ORF">SAMN05216574_107178</name>
</gene>
<proteinExistence type="predicted"/>
<evidence type="ECO:0000313" key="3">
    <source>
        <dbReference type="Proteomes" id="UP000198589"/>
    </source>
</evidence>
<reference evidence="3" key="1">
    <citation type="submission" date="2016-10" db="EMBL/GenBank/DDBJ databases">
        <authorList>
            <person name="Varghese N."/>
            <person name="Submissions S."/>
        </authorList>
    </citation>
    <scope>NUCLEOTIDE SEQUENCE [LARGE SCALE GENOMIC DNA]</scope>
    <source>
        <strain evidence="3">DSM 46838</strain>
    </source>
</reference>
<sequence length="163" mass="18173">MIPSCYPTAAYLPRPGATFQAPRLPPGTDRGEGEPVSAQNRLTTEQLAALTPGDSVTIESGLEYNRRRYVTGTVARITERHVVVRIGTYVECYRLRDGIRHGGAGRAELVPLGQRLDNDDERWARRIDHAYRERSRHCGDMHRLQALHAAIGEVLEESTAGVR</sequence>
<organism evidence="2 3">
    <name type="scientific">Blastococcus tunisiensis</name>
    <dbReference type="NCBI Taxonomy" id="1798228"/>
    <lineage>
        <taxon>Bacteria</taxon>
        <taxon>Bacillati</taxon>
        <taxon>Actinomycetota</taxon>
        <taxon>Actinomycetes</taxon>
        <taxon>Geodermatophilales</taxon>
        <taxon>Geodermatophilaceae</taxon>
        <taxon>Blastococcus</taxon>
    </lineage>
</organism>
<accession>A0A1I2EU76</accession>
<protein>
    <submittedName>
        <fullName evidence="2">Uncharacterized protein</fullName>
    </submittedName>
</protein>